<evidence type="ECO:0000313" key="2">
    <source>
        <dbReference type="EMBL" id="CDC43207.1"/>
    </source>
</evidence>
<feature type="domain" description="HTH cro/C1-type" evidence="1">
    <location>
        <begin position="8"/>
        <end position="63"/>
    </location>
</feature>
<gene>
    <name evidence="2" type="ORF">BN788_01092</name>
</gene>
<dbReference type="SMART" id="SM00530">
    <property type="entry name" value="HTH_XRE"/>
    <property type="match status" value="1"/>
</dbReference>
<protein>
    <submittedName>
        <fullName evidence="2">DNA-binding helix-turn-helix protein</fullName>
    </submittedName>
</protein>
<name>R6S991_9FIRM</name>
<dbReference type="Proteomes" id="UP000018142">
    <property type="component" value="Unassembled WGS sequence"/>
</dbReference>
<reference evidence="2" key="1">
    <citation type="submission" date="2012-11" db="EMBL/GenBank/DDBJ databases">
        <title>Dependencies among metagenomic species, viruses, plasmids and units of genetic variation.</title>
        <authorList>
            <person name="Nielsen H.B."/>
            <person name="Almeida M."/>
            <person name="Juncker A.S."/>
            <person name="Rasmussen S."/>
            <person name="Li J."/>
            <person name="Sunagawa S."/>
            <person name="Plichta D."/>
            <person name="Gautier L."/>
            <person name="Le Chatelier E."/>
            <person name="Peletier E."/>
            <person name="Bonde I."/>
            <person name="Nielsen T."/>
            <person name="Manichanh C."/>
            <person name="Arumugam M."/>
            <person name="Batto J."/>
            <person name="Santos M.B.Q.D."/>
            <person name="Blom N."/>
            <person name="Borruel N."/>
            <person name="Burgdorf K.S."/>
            <person name="Boumezbeur F."/>
            <person name="Casellas F."/>
            <person name="Dore J."/>
            <person name="Guarner F."/>
            <person name="Hansen T."/>
            <person name="Hildebrand F."/>
            <person name="Kaas R.S."/>
            <person name="Kennedy S."/>
            <person name="Kristiansen K."/>
            <person name="Kultima J.R."/>
            <person name="Leonard P."/>
            <person name="Levenez F."/>
            <person name="Lund O."/>
            <person name="Moumen B."/>
            <person name="Le Paslier D."/>
            <person name="Pons N."/>
            <person name="Pedersen O."/>
            <person name="Prifti E."/>
            <person name="Qin J."/>
            <person name="Raes J."/>
            <person name="Tap J."/>
            <person name="Tims S."/>
            <person name="Ussery D.W."/>
            <person name="Yamada T."/>
            <person name="MetaHit consortium"/>
            <person name="Renault P."/>
            <person name="Sicheritz-Ponten T."/>
            <person name="Bork P."/>
            <person name="Wang J."/>
            <person name="Brunak S."/>
            <person name="Ehrlich S.D."/>
        </authorList>
    </citation>
    <scope>NUCLEOTIDE SEQUENCE [LARGE SCALE GENOMIC DNA]</scope>
</reference>
<keyword evidence="2" id="KW-0238">DNA-binding</keyword>
<accession>R6S991</accession>
<organism evidence="2 3">
    <name type="scientific">[Eubacterium] siraeum CAG:80</name>
    <dbReference type="NCBI Taxonomy" id="1263080"/>
    <lineage>
        <taxon>Bacteria</taxon>
        <taxon>Bacillati</taxon>
        <taxon>Bacillota</taxon>
        <taxon>Clostridia</taxon>
        <taxon>Eubacteriales</taxon>
        <taxon>Oscillospiraceae</taxon>
        <taxon>Oscillospiraceae incertae sedis</taxon>
    </lineage>
</organism>
<dbReference type="Pfam" id="PF01381">
    <property type="entry name" value="HTH_3"/>
    <property type="match status" value="1"/>
</dbReference>
<dbReference type="GO" id="GO:0003677">
    <property type="term" value="F:DNA binding"/>
    <property type="evidence" value="ECO:0007669"/>
    <property type="project" value="UniProtKB-KW"/>
</dbReference>
<comment type="caution">
    <text evidence="2">The sequence shown here is derived from an EMBL/GenBank/DDBJ whole genome shotgun (WGS) entry which is preliminary data.</text>
</comment>
<dbReference type="Gene3D" id="1.10.260.40">
    <property type="entry name" value="lambda repressor-like DNA-binding domains"/>
    <property type="match status" value="1"/>
</dbReference>
<dbReference type="EMBL" id="CBFJ010000006">
    <property type="protein sequence ID" value="CDC43207.1"/>
    <property type="molecule type" value="Genomic_DNA"/>
</dbReference>
<evidence type="ECO:0000313" key="3">
    <source>
        <dbReference type="Proteomes" id="UP000018142"/>
    </source>
</evidence>
<dbReference type="AlphaFoldDB" id="R6S991"/>
<dbReference type="SUPFAM" id="SSF47413">
    <property type="entry name" value="lambda repressor-like DNA-binding domains"/>
    <property type="match status" value="1"/>
</dbReference>
<evidence type="ECO:0000259" key="1">
    <source>
        <dbReference type="PROSITE" id="PS50943"/>
    </source>
</evidence>
<sequence length="116" mass="13162">MDERAARINAAIEKSGYSYTELSKLTGISKSSLQRYATGETKKIPIDCIEKIAEVTGTDSRYLMCWEETPTPEITDSQLKFALFGDAEIDDDVLDDVKRLAKLHAEMRKQEKNEKK</sequence>
<dbReference type="PROSITE" id="PS50943">
    <property type="entry name" value="HTH_CROC1"/>
    <property type="match status" value="1"/>
</dbReference>
<proteinExistence type="predicted"/>
<dbReference type="InterPro" id="IPR010982">
    <property type="entry name" value="Lambda_DNA-bd_dom_sf"/>
</dbReference>
<dbReference type="InterPro" id="IPR001387">
    <property type="entry name" value="Cro/C1-type_HTH"/>
</dbReference>